<comment type="subcellular location">
    <subcellularLocation>
        <location evidence="1">Nucleus</location>
    </subcellularLocation>
</comment>
<dbReference type="InterPro" id="IPR017930">
    <property type="entry name" value="Myb_dom"/>
</dbReference>
<evidence type="ECO:0000256" key="3">
    <source>
        <dbReference type="ARBA" id="ARBA00023125"/>
    </source>
</evidence>
<dbReference type="NCBIfam" id="TIGR01557">
    <property type="entry name" value="myb_SHAQKYF"/>
    <property type="match status" value="1"/>
</dbReference>
<evidence type="ECO:0000259" key="7">
    <source>
        <dbReference type="PROSITE" id="PS50090"/>
    </source>
</evidence>
<dbReference type="PROSITE" id="PS51294">
    <property type="entry name" value="HTH_MYB"/>
    <property type="match status" value="1"/>
</dbReference>
<feature type="compositionally biased region" description="Polar residues" evidence="6">
    <location>
        <begin position="169"/>
        <end position="178"/>
    </location>
</feature>
<feature type="compositionally biased region" description="Polar residues" evidence="6">
    <location>
        <begin position="88"/>
        <end position="97"/>
    </location>
</feature>
<sequence>MESYSIDRVEEGETHFSIDEPFSKVRKPYTITKQRERWTEDEHKKFLDALKLYGRSWRHIEEHIGTKSAVQIRSHAQKFFTKLEKGASTGTSSTMTYQYLEIPPPRPKRKPGHPYPKKTGVIDRGGDFSILEEDSRTRGCEVSERECSKLTELAQHNSKSMSLDKPKMTQGTSQPSRMSTSLKLFGQTLVVQNSFTDDFLFTSVENEAICSEIYPENKDAPCEDEILDCRRIRKDTFSPEESETDTFQSVNNSTGKTTIHKSSVFSNTNRSPALLNSCHSSSSENENIQCSYPQVLRDGGLEDGLQQKPEVPDIKCEYTHQSQQEDETQRNKDKIGLEAQPGNIVLQSNPKPTPLMEGCSFKMASASQSDYVDPLKEEYSMTFHHSETSVDSILDFQILHEMSSIGFCRHIQIEKDVLPFSRSQGSMLCSEIRGENRTYSGAGFVPYKGCQKDGQYPGESDAEECNL</sequence>
<proteinExistence type="evidence at transcript level"/>
<dbReference type="OMA" id="CEDEILD"/>
<dbReference type="GO" id="GO:0003677">
    <property type="term" value="F:DNA binding"/>
    <property type="evidence" value="ECO:0007669"/>
    <property type="project" value="UniProtKB-KW"/>
</dbReference>
<accession>A9NW27</accession>
<name>A9NW27_PICSI</name>
<dbReference type="EMBL" id="EF085534">
    <property type="protein sequence ID" value="ABK24838.1"/>
    <property type="molecule type" value="mRNA"/>
</dbReference>
<protein>
    <submittedName>
        <fullName evidence="10">Uncharacterized protein</fullName>
    </submittedName>
</protein>
<dbReference type="SUPFAM" id="SSF46689">
    <property type="entry name" value="Homeodomain-like"/>
    <property type="match status" value="1"/>
</dbReference>
<evidence type="ECO:0000256" key="1">
    <source>
        <dbReference type="ARBA" id="ARBA00004123"/>
    </source>
</evidence>
<feature type="region of interest" description="Disordered" evidence="6">
    <location>
        <begin position="85"/>
        <end position="123"/>
    </location>
</feature>
<keyword evidence="3" id="KW-0238">DNA-binding</keyword>
<dbReference type="InterPro" id="IPR001005">
    <property type="entry name" value="SANT/Myb"/>
</dbReference>
<dbReference type="InterPro" id="IPR017884">
    <property type="entry name" value="SANT_dom"/>
</dbReference>
<feature type="region of interest" description="Disordered" evidence="6">
    <location>
        <begin position="154"/>
        <end position="178"/>
    </location>
</feature>
<feature type="compositionally biased region" description="Basic residues" evidence="6">
    <location>
        <begin position="106"/>
        <end position="116"/>
    </location>
</feature>
<evidence type="ECO:0000259" key="8">
    <source>
        <dbReference type="PROSITE" id="PS51293"/>
    </source>
</evidence>
<feature type="domain" description="HTH myb-type" evidence="9">
    <location>
        <begin position="30"/>
        <end position="84"/>
    </location>
</feature>
<dbReference type="PROSITE" id="PS50090">
    <property type="entry name" value="MYB_LIKE"/>
    <property type="match status" value="1"/>
</dbReference>
<dbReference type="FunFam" id="1.10.10.60:FF:000023">
    <property type="entry name" value="protein REVEILLE 6 isoform X1"/>
    <property type="match status" value="1"/>
</dbReference>
<dbReference type="GO" id="GO:0005634">
    <property type="term" value="C:nucleus"/>
    <property type="evidence" value="ECO:0007669"/>
    <property type="project" value="UniProtKB-SubCell"/>
</dbReference>
<reference evidence="10" key="1">
    <citation type="journal article" date="2008" name="BMC Genomics">
        <title>A conifer genomics resource of 200,000 spruce (Picea spp.) ESTs and 6,464 high-quality, sequence-finished full-length cDNAs for Sitka spruce (Picea sitchensis).</title>
        <authorList>
            <person name="Ralph S.G."/>
            <person name="Chun H.J."/>
            <person name="Kolosova N."/>
            <person name="Cooper D."/>
            <person name="Oddy C."/>
            <person name="Ritland C.E."/>
            <person name="Kirkpatrick R."/>
            <person name="Moore R."/>
            <person name="Barber S."/>
            <person name="Holt R.A."/>
            <person name="Jones S.J."/>
            <person name="Marra M.A."/>
            <person name="Douglas C.J."/>
            <person name="Ritland K."/>
            <person name="Bohlmann J."/>
        </authorList>
    </citation>
    <scope>NUCLEOTIDE SEQUENCE</scope>
    <source>
        <tissue evidence="10">Green portion of the leader tissue</tissue>
    </source>
</reference>
<dbReference type="PROSITE" id="PS51293">
    <property type="entry name" value="SANT"/>
    <property type="match status" value="1"/>
</dbReference>
<organism evidence="10">
    <name type="scientific">Picea sitchensis</name>
    <name type="common">Sitka spruce</name>
    <name type="synonym">Pinus sitchensis</name>
    <dbReference type="NCBI Taxonomy" id="3332"/>
    <lineage>
        <taxon>Eukaryota</taxon>
        <taxon>Viridiplantae</taxon>
        <taxon>Streptophyta</taxon>
        <taxon>Embryophyta</taxon>
        <taxon>Tracheophyta</taxon>
        <taxon>Spermatophyta</taxon>
        <taxon>Pinopsida</taxon>
        <taxon>Pinidae</taxon>
        <taxon>Conifers I</taxon>
        <taxon>Pinales</taxon>
        <taxon>Pinaceae</taxon>
        <taxon>Picea</taxon>
    </lineage>
</organism>
<dbReference type="PANTHER" id="PTHR12802">
    <property type="entry name" value="SWI/SNF COMPLEX-RELATED"/>
    <property type="match status" value="1"/>
</dbReference>
<keyword evidence="5" id="KW-0539">Nucleus</keyword>
<keyword evidence="2" id="KW-0805">Transcription regulation</keyword>
<dbReference type="CDD" id="cd00167">
    <property type="entry name" value="SANT"/>
    <property type="match status" value="1"/>
</dbReference>
<evidence type="ECO:0000313" key="10">
    <source>
        <dbReference type="EMBL" id="ABK24838.1"/>
    </source>
</evidence>
<evidence type="ECO:0000256" key="6">
    <source>
        <dbReference type="SAM" id="MobiDB-lite"/>
    </source>
</evidence>
<feature type="domain" description="Myb-like" evidence="7">
    <location>
        <begin position="30"/>
        <end position="80"/>
    </location>
</feature>
<feature type="region of interest" description="Disordered" evidence="6">
    <location>
        <begin position="240"/>
        <end position="265"/>
    </location>
</feature>
<evidence type="ECO:0000256" key="2">
    <source>
        <dbReference type="ARBA" id="ARBA00023015"/>
    </source>
</evidence>
<keyword evidence="4" id="KW-0804">Transcription</keyword>
<dbReference type="GO" id="GO:0010468">
    <property type="term" value="P:regulation of gene expression"/>
    <property type="evidence" value="ECO:0007669"/>
    <property type="project" value="UniProtKB-ARBA"/>
</dbReference>
<dbReference type="InterPro" id="IPR009057">
    <property type="entry name" value="Homeodomain-like_sf"/>
</dbReference>
<dbReference type="PANTHER" id="PTHR12802:SF155">
    <property type="entry name" value="DEUBIQUITINASE MYSM1"/>
    <property type="match status" value="1"/>
</dbReference>
<dbReference type="InterPro" id="IPR006447">
    <property type="entry name" value="Myb_dom_plants"/>
</dbReference>
<evidence type="ECO:0000259" key="9">
    <source>
        <dbReference type="PROSITE" id="PS51294"/>
    </source>
</evidence>
<evidence type="ECO:0000256" key="4">
    <source>
        <dbReference type="ARBA" id="ARBA00023163"/>
    </source>
</evidence>
<feature type="compositionally biased region" description="Polar residues" evidence="6">
    <location>
        <begin position="245"/>
        <end position="265"/>
    </location>
</feature>
<feature type="domain" description="SANT" evidence="8">
    <location>
        <begin position="33"/>
        <end position="84"/>
    </location>
</feature>
<dbReference type="AlphaFoldDB" id="A9NW27"/>
<evidence type="ECO:0000256" key="5">
    <source>
        <dbReference type="ARBA" id="ARBA00023242"/>
    </source>
</evidence>
<dbReference type="Pfam" id="PF00249">
    <property type="entry name" value="Myb_DNA-binding"/>
    <property type="match status" value="1"/>
</dbReference>
<dbReference type="SMART" id="SM00717">
    <property type="entry name" value="SANT"/>
    <property type="match status" value="1"/>
</dbReference>
<dbReference type="Gene3D" id="1.10.10.60">
    <property type="entry name" value="Homeodomain-like"/>
    <property type="match status" value="1"/>
</dbReference>